<dbReference type="AlphaFoldDB" id="A0A915HIS9"/>
<sequence length="101" mass="11178">MSIAWHHTRRVPPNVRPHGILALPSKAPSQQPIFCTVSKFQSNLEWDMKLANQGTYMPKPSSPPDSISPVILHHAAPVVLFILKSGEGRRHAAPRGPIFEV</sequence>
<keyword evidence="1" id="KW-1185">Reference proteome</keyword>
<protein>
    <submittedName>
        <fullName evidence="2">Uncharacterized protein</fullName>
    </submittedName>
</protein>
<evidence type="ECO:0000313" key="2">
    <source>
        <dbReference type="WBParaSite" id="nRc.2.0.1.t01339-RA"/>
    </source>
</evidence>
<evidence type="ECO:0000313" key="1">
    <source>
        <dbReference type="Proteomes" id="UP000887565"/>
    </source>
</evidence>
<dbReference type="Proteomes" id="UP000887565">
    <property type="component" value="Unplaced"/>
</dbReference>
<accession>A0A915HIS9</accession>
<proteinExistence type="predicted"/>
<reference evidence="2" key="1">
    <citation type="submission" date="2022-11" db="UniProtKB">
        <authorList>
            <consortium name="WormBaseParasite"/>
        </authorList>
    </citation>
    <scope>IDENTIFICATION</scope>
</reference>
<dbReference type="WBParaSite" id="nRc.2.0.1.t01339-RA">
    <property type="protein sequence ID" value="nRc.2.0.1.t01339-RA"/>
    <property type="gene ID" value="nRc.2.0.1.g01339"/>
</dbReference>
<organism evidence="1 2">
    <name type="scientific">Romanomermis culicivorax</name>
    <name type="common">Nematode worm</name>
    <dbReference type="NCBI Taxonomy" id="13658"/>
    <lineage>
        <taxon>Eukaryota</taxon>
        <taxon>Metazoa</taxon>
        <taxon>Ecdysozoa</taxon>
        <taxon>Nematoda</taxon>
        <taxon>Enoplea</taxon>
        <taxon>Dorylaimia</taxon>
        <taxon>Mermithida</taxon>
        <taxon>Mermithoidea</taxon>
        <taxon>Mermithidae</taxon>
        <taxon>Romanomermis</taxon>
    </lineage>
</organism>
<name>A0A915HIS9_ROMCU</name>